<dbReference type="RefSeq" id="WP_179605482.1">
    <property type="nucleotide sequence ID" value="NZ_BAABEH010000001.1"/>
</dbReference>
<organism evidence="3 4">
    <name type="scientific">Leifsonia shinshuensis</name>
    <dbReference type="NCBI Taxonomy" id="150026"/>
    <lineage>
        <taxon>Bacteria</taxon>
        <taxon>Bacillati</taxon>
        <taxon>Actinomycetota</taxon>
        <taxon>Actinomycetes</taxon>
        <taxon>Micrococcales</taxon>
        <taxon>Microbacteriaceae</taxon>
        <taxon>Leifsonia</taxon>
    </lineage>
</organism>
<gene>
    <name evidence="3" type="ORF">HNR13_001859</name>
</gene>
<keyword evidence="2" id="KW-0732">Signal</keyword>
<dbReference type="Proteomes" id="UP000578352">
    <property type="component" value="Unassembled WGS sequence"/>
</dbReference>
<dbReference type="EMBL" id="JACCFL010000001">
    <property type="protein sequence ID" value="NYJ23572.1"/>
    <property type="molecule type" value="Genomic_DNA"/>
</dbReference>
<feature type="region of interest" description="Disordered" evidence="1">
    <location>
        <begin position="34"/>
        <end position="57"/>
    </location>
</feature>
<evidence type="ECO:0000313" key="4">
    <source>
        <dbReference type="Proteomes" id="UP000578352"/>
    </source>
</evidence>
<feature type="compositionally biased region" description="Low complexity" evidence="1">
    <location>
        <begin position="34"/>
        <end position="51"/>
    </location>
</feature>
<accession>A0A853CTA5</accession>
<comment type="caution">
    <text evidence="3">The sequence shown here is derived from an EMBL/GenBank/DDBJ whole genome shotgun (WGS) entry which is preliminary data.</text>
</comment>
<feature type="signal peptide" evidence="2">
    <location>
        <begin position="1"/>
        <end position="33"/>
    </location>
</feature>
<evidence type="ECO:0000256" key="2">
    <source>
        <dbReference type="SAM" id="SignalP"/>
    </source>
</evidence>
<evidence type="ECO:0008006" key="5">
    <source>
        <dbReference type="Google" id="ProtNLM"/>
    </source>
</evidence>
<protein>
    <recommendedName>
        <fullName evidence="5">Ig-like domain-containing protein</fullName>
    </recommendedName>
</protein>
<evidence type="ECO:0000256" key="1">
    <source>
        <dbReference type="SAM" id="MobiDB-lite"/>
    </source>
</evidence>
<dbReference type="PROSITE" id="PS51257">
    <property type="entry name" value="PROKAR_LIPOPROTEIN"/>
    <property type="match status" value="1"/>
</dbReference>
<evidence type="ECO:0000313" key="3">
    <source>
        <dbReference type="EMBL" id="NYJ23572.1"/>
    </source>
</evidence>
<name>A0A853CTA5_9MICO</name>
<feature type="chain" id="PRO_5032812815" description="Ig-like domain-containing protein" evidence="2">
    <location>
        <begin position="34"/>
        <end position="140"/>
    </location>
</feature>
<dbReference type="AlphaFoldDB" id="A0A853CTA5"/>
<reference evidence="3 4" key="1">
    <citation type="submission" date="2020-07" db="EMBL/GenBank/DDBJ databases">
        <title>Sequencing the genomes of 1000 actinobacteria strains.</title>
        <authorList>
            <person name="Klenk H.-P."/>
        </authorList>
    </citation>
    <scope>NUCLEOTIDE SEQUENCE [LARGE SCALE GENOMIC DNA]</scope>
    <source>
        <strain evidence="3 4">DSM 15165</strain>
    </source>
</reference>
<sequence>MSNRGILTTATAVAATLFLSGALSGCSPGPAPADATAIASASPTPSATESPTPQPLDARSAWNACAAVAQSNYVAQNPGAAIIPFSPATTLQTDGSGATFVVVDVRPAQPIAGAASIAVICTVSGTAVSAQVDSWLIKDI</sequence>
<proteinExistence type="predicted"/>